<evidence type="ECO:0000313" key="3">
    <source>
        <dbReference type="EMBL" id="RUS76169.1"/>
    </source>
</evidence>
<dbReference type="Pfam" id="PF15749">
    <property type="entry name" value="MRNIP"/>
    <property type="match status" value="1"/>
</dbReference>
<organism evidence="3 4">
    <name type="scientific">Elysia chlorotica</name>
    <name type="common">Eastern emerald elysia</name>
    <name type="synonym">Sea slug</name>
    <dbReference type="NCBI Taxonomy" id="188477"/>
    <lineage>
        <taxon>Eukaryota</taxon>
        <taxon>Metazoa</taxon>
        <taxon>Spiralia</taxon>
        <taxon>Lophotrochozoa</taxon>
        <taxon>Mollusca</taxon>
        <taxon>Gastropoda</taxon>
        <taxon>Heterobranchia</taxon>
        <taxon>Euthyneura</taxon>
        <taxon>Panpulmonata</taxon>
        <taxon>Sacoglossa</taxon>
        <taxon>Placobranchoidea</taxon>
        <taxon>Plakobranchidae</taxon>
        <taxon>Elysia</taxon>
    </lineage>
</organism>
<comment type="caution">
    <text evidence="3">The sequence shown here is derived from an EMBL/GenBank/DDBJ whole genome shotgun (WGS) entry which is preliminary data.</text>
</comment>
<dbReference type="OrthoDB" id="5960226at2759"/>
<feature type="non-terminal residue" evidence="3">
    <location>
        <position position="159"/>
    </location>
</feature>
<sequence>VVFHVLRCAKCDTFQVLQVTKSKKWTCKLCGLKQSVIKVFGEGTGAECRHHVQKLNTLRGQADQILEEKHLINVTEPEESASQHRPTSPAEPSRVLDSSGSRWSSYLDDRDDCEESEVSTETRSSDVGGLRGHVTTDWGEFTKRKREFQAESQKRKMFR</sequence>
<dbReference type="AlphaFoldDB" id="A0A433T3M2"/>
<feature type="compositionally biased region" description="Acidic residues" evidence="1">
    <location>
        <begin position="109"/>
        <end position="118"/>
    </location>
</feature>
<dbReference type="GO" id="GO:0005634">
    <property type="term" value="C:nucleus"/>
    <property type="evidence" value="ECO:0007669"/>
    <property type="project" value="TreeGrafter"/>
</dbReference>
<feature type="compositionally biased region" description="Basic and acidic residues" evidence="1">
    <location>
        <begin position="147"/>
        <end position="159"/>
    </location>
</feature>
<proteinExistence type="predicted"/>
<evidence type="ECO:0000259" key="2">
    <source>
        <dbReference type="Pfam" id="PF15749"/>
    </source>
</evidence>
<feature type="non-terminal residue" evidence="3">
    <location>
        <position position="1"/>
    </location>
</feature>
<name>A0A433T3M2_ELYCH</name>
<keyword evidence="4" id="KW-1185">Reference proteome</keyword>
<reference evidence="3 4" key="1">
    <citation type="submission" date="2019-01" db="EMBL/GenBank/DDBJ databases">
        <title>A draft genome assembly of the solar-powered sea slug Elysia chlorotica.</title>
        <authorList>
            <person name="Cai H."/>
            <person name="Li Q."/>
            <person name="Fang X."/>
            <person name="Li J."/>
            <person name="Curtis N.E."/>
            <person name="Altenburger A."/>
            <person name="Shibata T."/>
            <person name="Feng M."/>
            <person name="Maeda T."/>
            <person name="Schwartz J.A."/>
            <person name="Shigenobu S."/>
            <person name="Lundholm N."/>
            <person name="Nishiyama T."/>
            <person name="Yang H."/>
            <person name="Hasebe M."/>
            <person name="Li S."/>
            <person name="Pierce S.K."/>
            <person name="Wang J."/>
        </authorList>
    </citation>
    <scope>NUCLEOTIDE SEQUENCE [LARGE SCALE GENOMIC DNA]</scope>
    <source>
        <strain evidence="3">EC2010</strain>
        <tissue evidence="3">Whole organism of an adult</tissue>
    </source>
</reference>
<dbReference type="STRING" id="188477.A0A433T3M2"/>
<protein>
    <recommendedName>
        <fullName evidence="2">MRN complex-interacting protein N-terminal domain-containing protein</fullName>
    </recommendedName>
</protein>
<gene>
    <name evidence="3" type="ORF">EGW08_016081</name>
</gene>
<dbReference type="PANTHER" id="PTHR15863:SF2">
    <property type="entry name" value="MRN COMPLEX-INTERACTING PROTEIN"/>
    <property type="match status" value="1"/>
</dbReference>
<dbReference type="InterPro" id="IPR049472">
    <property type="entry name" value="MRNIP_N"/>
</dbReference>
<dbReference type="Proteomes" id="UP000271974">
    <property type="component" value="Unassembled WGS sequence"/>
</dbReference>
<feature type="region of interest" description="Disordered" evidence="1">
    <location>
        <begin position="72"/>
        <end position="159"/>
    </location>
</feature>
<evidence type="ECO:0000313" key="4">
    <source>
        <dbReference type="Proteomes" id="UP000271974"/>
    </source>
</evidence>
<evidence type="ECO:0000256" key="1">
    <source>
        <dbReference type="SAM" id="MobiDB-lite"/>
    </source>
</evidence>
<accession>A0A433T3M2</accession>
<dbReference type="PANTHER" id="PTHR15863">
    <property type="entry name" value="MRN COMPLEX-INTERACTING PROTEIN"/>
    <property type="match status" value="1"/>
</dbReference>
<dbReference type="GO" id="GO:0007095">
    <property type="term" value="P:mitotic G2 DNA damage checkpoint signaling"/>
    <property type="evidence" value="ECO:0007669"/>
    <property type="project" value="TreeGrafter"/>
</dbReference>
<dbReference type="InterPro" id="IPR032739">
    <property type="entry name" value="MRNIP"/>
</dbReference>
<dbReference type="EMBL" id="RQTK01000683">
    <property type="protein sequence ID" value="RUS76169.1"/>
    <property type="molecule type" value="Genomic_DNA"/>
</dbReference>
<dbReference type="GO" id="GO:0003682">
    <property type="term" value="F:chromatin binding"/>
    <property type="evidence" value="ECO:0007669"/>
    <property type="project" value="TreeGrafter"/>
</dbReference>
<feature type="domain" description="MRN complex-interacting protein N-terminal" evidence="2">
    <location>
        <begin position="5"/>
        <end position="106"/>
    </location>
</feature>